<accession>A0ABU7G604</accession>
<dbReference type="Gene3D" id="3.40.50.150">
    <property type="entry name" value="Vaccinia Virus protein VP39"/>
    <property type="match status" value="1"/>
</dbReference>
<evidence type="ECO:0000256" key="3">
    <source>
        <dbReference type="ARBA" id="ARBA00022679"/>
    </source>
</evidence>
<dbReference type="EMBL" id="JAYDYW010000010">
    <property type="protein sequence ID" value="MEE1674838.1"/>
    <property type="molecule type" value="Genomic_DNA"/>
</dbReference>
<dbReference type="GO" id="GO:0008168">
    <property type="term" value="F:methyltransferase activity"/>
    <property type="evidence" value="ECO:0007669"/>
    <property type="project" value="UniProtKB-KW"/>
</dbReference>
<evidence type="ECO:0000256" key="2">
    <source>
        <dbReference type="ARBA" id="ARBA00022603"/>
    </source>
</evidence>
<organism evidence="5 6">
    <name type="scientific">Agarivorans aestuarii</name>
    <dbReference type="NCBI Taxonomy" id="1563703"/>
    <lineage>
        <taxon>Bacteria</taxon>
        <taxon>Pseudomonadati</taxon>
        <taxon>Pseudomonadota</taxon>
        <taxon>Gammaproteobacteria</taxon>
        <taxon>Alteromonadales</taxon>
        <taxon>Alteromonadaceae</taxon>
        <taxon>Agarivorans</taxon>
    </lineage>
</organism>
<dbReference type="InterPro" id="IPR013216">
    <property type="entry name" value="Methyltransf_11"/>
</dbReference>
<proteinExistence type="inferred from homology"/>
<comment type="caution">
    <text evidence="5">The sequence shown here is derived from an EMBL/GenBank/DDBJ whole genome shotgun (WGS) entry which is preliminary data.</text>
</comment>
<evidence type="ECO:0000313" key="5">
    <source>
        <dbReference type="EMBL" id="MEE1674838.1"/>
    </source>
</evidence>
<feature type="domain" description="Methyltransferase type 11" evidence="4">
    <location>
        <begin position="45"/>
        <end position="138"/>
    </location>
</feature>
<name>A0ABU7G604_9ALTE</name>
<dbReference type="EC" id="2.1.-.-" evidence="5"/>
<dbReference type="CDD" id="cd02440">
    <property type="entry name" value="AdoMet_MTases"/>
    <property type="match status" value="1"/>
</dbReference>
<protein>
    <submittedName>
        <fullName evidence="5">Class I SAM-dependent methyltransferase</fullName>
        <ecNumber evidence="5">2.1.-.-</ecNumber>
    </submittedName>
</protein>
<evidence type="ECO:0000313" key="6">
    <source>
        <dbReference type="Proteomes" id="UP001310248"/>
    </source>
</evidence>
<evidence type="ECO:0000256" key="1">
    <source>
        <dbReference type="ARBA" id="ARBA00008361"/>
    </source>
</evidence>
<dbReference type="InterPro" id="IPR029063">
    <property type="entry name" value="SAM-dependent_MTases_sf"/>
</dbReference>
<dbReference type="Proteomes" id="UP001310248">
    <property type="component" value="Unassembled WGS sequence"/>
</dbReference>
<comment type="similarity">
    <text evidence="1">Belongs to the methyltransferase superfamily.</text>
</comment>
<dbReference type="PANTHER" id="PTHR44942:SF4">
    <property type="entry name" value="METHYLTRANSFERASE TYPE 11 DOMAIN-CONTAINING PROTEIN"/>
    <property type="match status" value="1"/>
</dbReference>
<keyword evidence="2 5" id="KW-0489">Methyltransferase</keyword>
<dbReference type="Pfam" id="PF08241">
    <property type="entry name" value="Methyltransf_11"/>
    <property type="match status" value="1"/>
</dbReference>
<dbReference type="PANTHER" id="PTHR44942">
    <property type="entry name" value="METHYLTRANSF_11 DOMAIN-CONTAINING PROTEIN"/>
    <property type="match status" value="1"/>
</dbReference>
<dbReference type="SUPFAM" id="SSF53335">
    <property type="entry name" value="S-adenosyl-L-methionine-dependent methyltransferases"/>
    <property type="match status" value="1"/>
</dbReference>
<dbReference type="InterPro" id="IPR051052">
    <property type="entry name" value="Diverse_substrate_MTase"/>
</dbReference>
<reference evidence="6" key="1">
    <citation type="submission" date="2023-07" db="EMBL/GenBank/DDBJ databases">
        <title>Draft genome sequence of Agarivorans aestuarii strain ZMCS4, a CAZymes producing bacteria isolated from the marine brown algae Clodostephus spongiosus.</title>
        <authorList>
            <person name="Lorente B."/>
            <person name="Cabral C."/>
            <person name="Frias J."/>
            <person name="Faria J."/>
            <person name="Toubarro D."/>
        </authorList>
    </citation>
    <scope>NUCLEOTIDE SEQUENCE [LARGE SCALE GENOMIC DNA]</scope>
    <source>
        <strain evidence="6">ZMCS4</strain>
    </source>
</reference>
<dbReference type="GO" id="GO:0032259">
    <property type="term" value="P:methylation"/>
    <property type="evidence" value="ECO:0007669"/>
    <property type="project" value="UniProtKB-KW"/>
</dbReference>
<keyword evidence="3 5" id="KW-0808">Transferase</keyword>
<gene>
    <name evidence="5" type="ORF">SNR37_000157</name>
</gene>
<sequence>MDTRTKFWDKHASSYAKRAISDIPSYEKKLALSREYFSKDATAIEVGCGTGSTALLHAPYLKQILATDISAGMLDIAERKRQEQQIENLSFQQATIEELVVDEPVDIVFALNLIHLLEDQEAAIATMKSWLKPGGVLISSTACLGDRMKFFKLIGPIGKALGLMPLVRVFTEQELLSSFQQQGFSIDTKWRPEKAVSVFLVARA</sequence>
<evidence type="ECO:0000259" key="4">
    <source>
        <dbReference type="Pfam" id="PF08241"/>
    </source>
</evidence>
<dbReference type="RefSeq" id="WP_329775879.1">
    <property type="nucleotide sequence ID" value="NZ_JAYDYW010000010.1"/>
</dbReference>
<keyword evidence="6" id="KW-1185">Reference proteome</keyword>